<name>A0A6V8NL52_9ACTN</name>
<keyword evidence="5 9" id="KW-0547">Nucleotide-binding</keyword>
<feature type="domain" description="GHMP kinase N-terminal" evidence="10">
    <location>
        <begin position="77"/>
        <end position="157"/>
    </location>
</feature>
<organism evidence="12 13">
    <name type="scientific">Candidatus Hakubella thermalkaliphila</name>
    <dbReference type="NCBI Taxonomy" id="2754717"/>
    <lineage>
        <taxon>Bacteria</taxon>
        <taxon>Bacillati</taxon>
        <taxon>Actinomycetota</taxon>
        <taxon>Actinomycetota incertae sedis</taxon>
        <taxon>Candidatus Hakubellales</taxon>
        <taxon>Candidatus Hakubellaceae</taxon>
        <taxon>Candidatus Hakubella</taxon>
    </lineage>
</organism>
<comment type="function">
    <text evidence="9">Catalyzes the phosphorylation of the position 2 hydroxy group of 4-diphosphocytidyl-2C-methyl-D-erythritol.</text>
</comment>
<comment type="pathway">
    <text evidence="9">Isoprenoid biosynthesis; isopentenyl diphosphate biosynthesis via DXP pathway; isopentenyl diphosphate from 1-deoxy-D-xylulose 5-phosphate: step 3/6.</text>
</comment>
<dbReference type="EC" id="2.7.1.148" evidence="2 9"/>
<dbReference type="SUPFAM" id="SSF55060">
    <property type="entry name" value="GHMP Kinase, C-terminal domain"/>
    <property type="match status" value="1"/>
</dbReference>
<evidence type="ECO:0000259" key="10">
    <source>
        <dbReference type="Pfam" id="PF00288"/>
    </source>
</evidence>
<dbReference type="NCBIfam" id="TIGR00154">
    <property type="entry name" value="ispE"/>
    <property type="match status" value="1"/>
</dbReference>
<feature type="active site" evidence="9">
    <location>
        <position position="22"/>
    </location>
</feature>
<evidence type="ECO:0000256" key="7">
    <source>
        <dbReference type="ARBA" id="ARBA00022840"/>
    </source>
</evidence>
<dbReference type="GO" id="GO:0019288">
    <property type="term" value="P:isopentenyl diphosphate biosynthetic process, methylerythritol 4-phosphate pathway"/>
    <property type="evidence" value="ECO:0007669"/>
    <property type="project" value="UniProtKB-UniRule"/>
</dbReference>
<dbReference type="InterPro" id="IPR036554">
    <property type="entry name" value="GHMP_kinase_C_sf"/>
</dbReference>
<dbReference type="InterPro" id="IPR004424">
    <property type="entry name" value="IspE"/>
</dbReference>
<dbReference type="SUPFAM" id="SSF54211">
    <property type="entry name" value="Ribosomal protein S5 domain 2-like"/>
    <property type="match status" value="1"/>
</dbReference>
<accession>A0A6V8NL52</accession>
<keyword evidence="9" id="KW-0414">Isoprene biosynthesis</keyword>
<evidence type="ECO:0000313" key="12">
    <source>
        <dbReference type="EMBL" id="GFP21002.1"/>
    </source>
</evidence>
<evidence type="ECO:0000256" key="2">
    <source>
        <dbReference type="ARBA" id="ARBA00012052"/>
    </source>
</evidence>
<comment type="similarity">
    <text evidence="1 9">Belongs to the GHMP kinase family. IspE subfamily.</text>
</comment>
<sequence length="306" mass="33664">MHLLSIGYTIYSMRIITKAYAKINLFLNVLRKRLDGYHDIESIMQSVSLHDQLLFEKTEEGIFVSSDNGGLPTCEKNLVVKVAESFRKRYPQKWDGGVSIHIMKNIPISAGLAGGSTDAAATIVSLSRLFDLNLSYEEMKEIAEDVGCDVAFCLRGGTALVQGKGEVVTQLDPLPKTWIVLATIPGEVSTKEVYDRFDQIGHPSTTDIHSFIEDMYQSFNGRVYQEMENVLEGVTATQYPAIREIKSLALKKGAAAAVMSGSGSTVFCVCSSLKKAQEVYGALASHVRDVFITSTVDRGLEMEVMK</sequence>
<dbReference type="AlphaFoldDB" id="A0A6V8NL52"/>
<dbReference type="GO" id="GO:0005524">
    <property type="term" value="F:ATP binding"/>
    <property type="evidence" value="ECO:0007669"/>
    <property type="project" value="UniProtKB-UniRule"/>
</dbReference>
<dbReference type="Pfam" id="PF08544">
    <property type="entry name" value="GHMP_kinases_C"/>
    <property type="match status" value="1"/>
</dbReference>
<evidence type="ECO:0000256" key="5">
    <source>
        <dbReference type="ARBA" id="ARBA00022741"/>
    </source>
</evidence>
<evidence type="ECO:0000259" key="11">
    <source>
        <dbReference type="Pfam" id="PF08544"/>
    </source>
</evidence>
<proteinExistence type="inferred from homology"/>
<evidence type="ECO:0000256" key="4">
    <source>
        <dbReference type="ARBA" id="ARBA00022679"/>
    </source>
</evidence>
<evidence type="ECO:0000313" key="13">
    <source>
        <dbReference type="Proteomes" id="UP000580051"/>
    </source>
</evidence>
<comment type="caution">
    <text evidence="12">The sequence shown here is derived from an EMBL/GenBank/DDBJ whole genome shotgun (WGS) entry which is preliminary data.</text>
</comment>
<evidence type="ECO:0000256" key="8">
    <source>
        <dbReference type="ARBA" id="ARBA00032554"/>
    </source>
</evidence>
<dbReference type="InterPro" id="IPR020568">
    <property type="entry name" value="Ribosomal_Su5_D2-typ_SF"/>
</dbReference>
<gene>
    <name evidence="9" type="primary">ispE</name>
    <name evidence="12" type="ORF">HKBW3S06_00228</name>
</gene>
<feature type="domain" description="GHMP kinase C-terminal" evidence="11">
    <location>
        <begin position="222"/>
        <end position="287"/>
    </location>
</feature>
<keyword evidence="7 9" id="KW-0067">ATP-binding</keyword>
<dbReference type="InterPro" id="IPR006204">
    <property type="entry name" value="GHMP_kinase_N_dom"/>
</dbReference>
<evidence type="ECO:0000256" key="6">
    <source>
        <dbReference type="ARBA" id="ARBA00022777"/>
    </source>
</evidence>
<dbReference type="GO" id="GO:0050515">
    <property type="term" value="F:4-(cytidine 5'-diphospho)-2-C-methyl-D-erythritol kinase activity"/>
    <property type="evidence" value="ECO:0007669"/>
    <property type="project" value="UniProtKB-UniRule"/>
</dbReference>
<dbReference type="UniPathway" id="UPA00056">
    <property type="reaction ID" value="UER00094"/>
</dbReference>
<dbReference type="PANTHER" id="PTHR43527">
    <property type="entry name" value="4-DIPHOSPHOCYTIDYL-2-C-METHYL-D-ERYTHRITOL KINASE, CHLOROPLASTIC"/>
    <property type="match status" value="1"/>
</dbReference>
<dbReference type="HAMAP" id="MF_00061">
    <property type="entry name" value="IspE"/>
    <property type="match status" value="1"/>
</dbReference>
<evidence type="ECO:0000256" key="1">
    <source>
        <dbReference type="ARBA" id="ARBA00009684"/>
    </source>
</evidence>
<feature type="active site" evidence="9">
    <location>
        <position position="149"/>
    </location>
</feature>
<dbReference type="Gene3D" id="3.30.70.890">
    <property type="entry name" value="GHMP kinase, C-terminal domain"/>
    <property type="match status" value="1"/>
</dbReference>
<evidence type="ECO:0000256" key="3">
    <source>
        <dbReference type="ARBA" id="ARBA00017473"/>
    </source>
</evidence>
<comment type="catalytic activity">
    <reaction evidence="9">
        <text>4-CDP-2-C-methyl-D-erythritol + ATP = 4-CDP-2-C-methyl-D-erythritol 2-phosphate + ADP + H(+)</text>
        <dbReference type="Rhea" id="RHEA:18437"/>
        <dbReference type="ChEBI" id="CHEBI:15378"/>
        <dbReference type="ChEBI" id="CHEBI:30616"/>
        <dbReference type="ChEBI" id="CHEBI:57823"/>
        <dbReference type="ChEBI" id="CHEBI:57919"/>
        <dbReference type="ChEBI" id="CHEBI:456216"/>
        <dbReference type="EC" id="2.7.1.148"/>
    </reaction>
</comment>
<dbReference type="PIRSF" id="PIRSF010376">
    <property type="entry name" value="IspE"/>
    <property type="match status" value="1"/>
</dbReference>
<dbReference type="Pfam" id="PF00288">
    <property type="entry name" value="GHMP_kinases_N"/>
    <property type="match status" value="1"/>
</dbReference>
<feature type="binding site" evidence="9">
    <location>
        <begin position="107"/>
        <end position="117"/>
    </location>
    <ligand>
        <name>ATP</name>
        <dbReference type="ChEBI" id="CHEBI:30616"/>
    </ligand>
</feature>
<protein>
    <recommendedName>
        <fullName evidence="3 9">4-diphosphocytidyl-2-C-methyl-D-erythritol kinase</fullName>
        <shortName evidence="9">CMK</shortName>
        <ecNumber evidence="2 9">2.7.1.148</ecNumber>
    </recommendedName>
    <alternativeName>
        <fullName evidence="8 9">4-(cytidine-5'-diphospho)-2-C-methyl-D-erythritol kinase</fullName>
    </alternativeName>
</protein>
<dbReference type="GO" id="GO:0016114">
    <property type="term" value="P:terpenoid biosynthetic process"/>
    <property type="evidence" value="ECO:0007669"/>
    <property type="project" value="UniProtKB-UniRule"/>
</dbReference>
<dbReference type="PANTHER" id="PTHR43527:SF2">
    <property type="entry name" value="4-DIPHOSPHOCYTIDYL-2-C-METHYL-D-ERYTHRITOL KINASE, CHLOROPLASTIC"/>
    <property type="match status" value="1"/>
</dbReference>
<dbReference type="Gene3D" id="3.30.230.10">
    <property type="match status" value="1"/>
</dbReference>
<reference evidence="12 13" key="1">
    <citation type="journal article" date="2020" name="Front. Microbiol.">
        <title>Single-cell genomics of novel Actinobacteria with the Wood-Ljungdahl pathway discovered in a serpentinizing system.</title>
        <authorList>
            <person name="Merino N."/>
            <person name="Kawai M."/>
            <person name="Boyd E.S."/>
            <person name="Colman D.R."/>
            <person name="McGlynn S.E."/>
            <person name="Nealson K.H."/>
            <person name="Kurokawa K."/>
            <person name="Hongoh Y."/>
        </authorList>
    </citation>
    <scope>NUCLEOTIDE SEQUENCE [LARGE SCALE GENOMIC DNA]</scope>
    <source>
        <strain evidence="12 13">S06</strain>
    </source>
</reference>
<evidence type="ECO:0000256" key="9">
    <source>
        <dbReference type="HAMAP-Rule" id="MF_00061"/>
    </source>
</evidence>
<dbReference type="EMBL" id="BLRV01000012">
    <property type="protein sequence ID" value="GFP21002.1"/>
    <property type="molecule type" value="Genomic_DNA"/>
</dbReference>
<dbReference type="InterPro" id="IPR013750">
    <property type="entry name" value="GHMP_kinase_C_dom"/>
</dbReference>
<keyword evidence="4 9" id="KW-0808">Transferase</keyword>
<dbReference type="Proteomes" id="UP000580051">
    <property type="component" value="Unassembled WGS sequence"/>
</dbReference>
<keyword evidence="6 9" id="KW-0418">Kinase</keyword>
<dbReference type="InterPro" id="IPR014721">
    <property type="entry name" value="Ribsml_uS5_D2-typ_fold_subgr"/>
</dbReference>